<protein>
    <submittedName>
        <fullName evidence="2">Uncharacterized protein</fullName>
    </submittedName>
</protein>
<dbReference type="EMBL" id="CP008889">
    <property type="protein sequence ID" value="AIF40155.1"/>
    <property type="molecule type" value="Genomic_DNA"/>
</dbReference>
<proteinExistence type="predicted"/>
<dbReference type="KEGG" id="dni:HX89_03390"/>
<gene>
    <name evidence="2" type="ORF">HX89_03390</name>
</gene>
<evidence type="ECO:0000313" key="3">
    <source>
        <dbReference type="Proteomes" id="UP000027986"/>
    </source>
</evidence>
<keyword evidence="3" id="KW-1185">Reference proteome</keyword>
<reference evidence="2 3" key="1">
    <citation type="submission" date="2014-07" db="EMBL/GenBank/DDBJ databases">
        <title>Genome Sequencing of Dermacoccus nishinomiyaensis.</title>
        <authorList>
            <person name="Hong K.W."/>
            <person name="Chan K.G."/>
        </authorList>
    </citation>
    <scope>NUCLEOTIDE SEQUENCE [LARGE SCALE GENOMIC DNA]</scope>
    <source>
        <strain evidence="2 3">M25</strain>
    </source>
</reference>
<feature type="region of interest" description="Disordered" evidence="1">
    <location>
        <begin position="19"/>
        <end position="60"/>
    </location>
</feature>
<evidence type="ECO:0000256" key="1">
    <source>
        <dbReference type="SAM" id="MobiDB-lite"/>
    </source>
</evidence>
<dbReference type="Proteomes" id="UP000027986">
    <property type="component" value="Chromosome"/>
</dbReference>
<dbReference type="HOGENOM" id="CLU_2933770_0_0_11"/>
<evidence type="ECO:0000313" key="2">
    <source>
        <dbReference type="EMBL" id="AIF40155.1"/>
    </source>
</evidence>
<dbReference type="AlphaFoldDB" id="A0A075JEM1"/>
<accession>A0A075JEM1</accession>
<organism evidence="2 3">
    <name type="scientific">Dermacoccus nishinomiyaensis</name>
    <dbReference type="NCBI Taxonomy" id="1274"/>
    <lineage>
        <taxon>Bacteria</taxon>
        <taxon>Bacillati</taxon>
        <taxon>Actinomycetota</taxon>
        <taxon>Actinomycetes</taxon>
        <taxon>Micrococcales</taxon>
        <taxon>Dermacoccaceae</taxon>
        <taxon>Dermacoccus</taxon>
    </lineage>
</organism>
<sequence length="60" mass="6277">MTNMALSDFIEQLKARLSGASDRTGETAQNATDKAGSIDEGDPTRTIVSNDPGTPTDHAV</sequence>
<name>A0A075JEM1_9MICO</name>